<dbReference type="Pfam" id="PF00004">
    <property type="entry name" value="AAA"/>
    <property type="match status" value="1"/>
</dbReference>
<dbReference type="GO" id="GO:0043565">
    <property type="term" value="F:sequence-specific DNA binding"/>
    <property type="evidence" value="ECO:0007669"/>
    <property type="project" value="UniProtKB-UniRule"/>
</dbReference>
<feature type="binding site" evidence="9 12">
    <location>
        <begin position="378"/>
        <end position="385"/>
    </location>
    <ligand>
        <name>ATP</name>
        <dbReference type="ChEBI" id="CHEBI:30616"/>
    </ligand>
</feature>
<evidence type="ECO:0000256" key="7">
    <source>
        <dbReference type="ARBA" id="ARBA00022840"/>
    </source>
</evidence>
<dbReference type="InterPro" id="IPR003959">
    <property type="entry name" value="ATPase_AAA_core"/>
</dbReference>
<dbReference type="FunFam" id="1.20.5.5270:FF:000002">
    <property type="entry name" value="Lon protease homolog"/>
    <property type="match status" value="1"/>
</dbReference>
<comment type="catalytic activity">
    <reaction evidence="9 10 13">
        <text>Hydrolysis of proteins in presence of ATP.</text>
        <dbReference type="EC" id="3.4.21.53"/>
    </reaction>
</comment>
<gene>
    <name evidence="9 18" type="primary">lon</name>
    <name evidence="18" type="ORF">DOO78_16725</name>
</gene>
<evidence type="ECO:0000256" key="15">
    <source>
        <dbReference type="SAM" id="MobiDB-lite"/>
    </source>
</evidence>
<dbReference type="InterPro" id="IPR015947">
    <property type="entry name" value="PUA-like_sf"/>
</dbReference>
<keyword evidence="19" id="KW-1185">Reference proteome</keyword>
<dbReference type="EMBL" id="QLIX01000013">
    <property type="protein sequence ID" value="RAI57888.1"/>
    <property type="molecule type" value="Genomic_DNA"/>
</dbReference>
<dbReference type="InterPro" id="IPR008268">
    <property type="entry name" value="Peptidase_S16_AS"/>
</dbReference>
<feature type="active site" evidence="9 11">
    <location>
        <position position="701"/>
    </location>
</feature>
<dbReference type="GO" id="GO:0006515">
    <property type="term" value="P:protein quality control for misfolded or incompletely synthesized proteins"/>
    <property type="evidence" value="ECO:0007669"/>
    <property type="project" value="UniProtKB-UniRule"/>
</dbReference>
<dbReference type="Pfam" id="PF02190">
    <property type="entry name" value="LON_substr_bdg"/>
    <property type="match status" value="1"/>
</dbReference>
<comment type="function">
    <text evidence="9">ATP-dependent serine protease that mediates the selective degradation of mutant and abnormal proteins as well as certain short-lived regulatory proteins. Required for cellular homeostasis and for survival from DNA damage and developmental changes induced by stress. Degrades polypeptides processively to yield small peptide fragments that are 5 to 10 amino acids long. Binds to DNA in a double-stranded, site-specific manner.</text>
</comment>
<dbReference type="Proteomes" id="UP000249065">
    <property type="component" value="Unassembled WGS sequence"/>
</dbReference>
<evidence type="ECO:0000259" key="16">
    <source>
        <dbReference type="PROSITE" id="PS51786"/>
    </source>
</evidence>
<dbReference type="PROSITE" id="PS01046">
    <property type="entry name" value="LON_SER"/>
    <property type="match status" value="1"/>
</dbReference>
<keyword evidence="3 9" id="KW-0645">Protease</keyword>
<evidence type="ECO:0000313" key="18">
    <source>
        <dbReference type="EMBL" id="RAI57888.1"/>
    </source>
</evidence>
<dbReference type="Gene3D" id="3.30.230.10">
    <property type="match status" value="1"/>
</dbReference>
<dbReference type="InterPro" id="IPR003593">
    <property type="entry name" value="AAA+_ATPase"/>
</dbReference>
<comment type="induction">
    <text evidence="9">By heat shock.</text>
</comment>
<comment type="subunit">
    <text evidence="9 10">Homohexamer. Organized in a ring with a central cavity.</text>
</comment>
<feature type="compositionally biased region" description="Low complexity" evidence="15">
    <location>
        <begin position="14"/>
        <end position="28"/>
    </location>
</feature>
<keyword evidence="7 9" id="KW-0067">ATP-binding</keyword>
<dbReference type="Gene3D" id="1.20.5.5270">
    <property type="match status" value="1"/>
</dbReference>
<feature type="domain" description="Lon N-terminal" evidence="17">
    <location>
        <begin position="33"/>
        <end position="226"/>
    </location>
</feature>
<evidence type="ECO:0000256" key="3">
    <source>
        <dbReference type="ARBA" id="ARBA00022670"/>
    </source>
</evidence>
<evidence type="ECO:0000256" key="2">
    <source>
        <dbReference type="ARBA" id="ARBA00022490"/>
    </source>
</evidence>
<keyword evidence="8 9" id="KW-0346">Stress response</keyword>
<feature type="active site" evidence="9 11">
    <location>
        <position position="744"/>
    </location>
</feature>
<dbReference type="InterPro" id="IPR014721">
    <property type="entry name" value="Ribsml_uS5_D2-typ_fold_subgr"/>
</dbReference>
<evidence type="ECO:0000256" key="14">
    <source>
        <dbReference type="RuleBase" id="RU000591"/>
    </source>
</evidence>
<keyword evidence="4 9" id="KW-0547">Nucleotide-binding</keyword>
<evidence type="ECO:0000256" key="4">
    <source>
        <dbReference type="ARBA" id="ARBA00022741"/>
    </source>
</evidence>
<dbReference type="RefSeq" id="WP_111471005.1">
    <property type="nucleotide sequence ID" value="NZ_QLIX01000013.1"/>
</dbReference>
<protein>
    <recommendedName>
        <fullName evidence="9 10">Lon protease</fullName>
        <ecNumber evidence="9 10">3.4.21.53</ecNumber>
    </recommendedName>
    <alternativeName>
        <fullName evidence="9">ATP-dependent protease La</fullName>
    </alternativeName>
</protein>
<accession>A0A327MCH7</accession>
<evidence type="ECO:0000259" key="17">
    <source>
        <dbReference type="PROSITE" id="PS51787"/>
    </source>
</evidence>
<dbReference type="Pfam" id="PF05362">
    <property type="entry name" value="Lon_C"/>
    <property type="match status" value="1"/>
</dbReference>
<dbReference type="PROSITE" id="PS51787">
    <property type="entry name" value="LON_N"/>
    <property type="match status" value="1"/>
</dbReference>
<dbReference type="Gene3D" id="1.10.8.60">
    <property type="match status" value="1"/>
</dbReference>
<dbReference type="AlphaFoldDB" id="A0A327MCH7"/>
<feature type="domain" description="Lon proteolytic" evidence="16">
    <location>
        <begin position="614"/>
        <end position="795"/>
    </location>
</feature>
<dbReference type="InterPro" id="IPR027543">
    <property type="entry name" value="Lon_bac"/>
</dbReference>
<dbReference type="InterPro" id="IPR020568">
    <property type="entry name" value="Ribosomal_Su5_D2-typ_SF"/>
</dbReference>
<dbReference type="GO" id="GO:0005524">
    <property type="term" value="F:ATP binding"/>
    <property type="evidence" value="ECO:0007669"/>
    <property type="project" value="UniProtKB-UniRule"/>
</dbReference>
<dbReference type="InterPro" id="IPR027065">
    <property type="entry name" value="Lon_Prtase"/>
</dbReference>
<evidence type="ECO:0000256" key="12">
    <source>
        <dbReference type="PIRSR" id="PIRSR001174-2"/>
    </source>
</evidence>
<evidence type="ECO:0000256" key="5">
    <source>
        <dbReference type="ARBA" id="ARBA00022801"/>
    </source>
</evidence>
<dbReference type="GO" id="GO:0034605">
    <property type="term" value="P:cellular response to heat"/>
    <property type="evidence" value="ECO:0007669"/>
    <property type="project" value="UniProtKB-UniRule"/>
</dbReference>
<comment type="similarity">
    <text evidence="9 10 13 14">Belongs to the peptidase S16 family.</text>
</comment>
<keyword evidence="6 9" id="KW-0720">Serine protease</keyword>
<sequence>MSAFPHDRPPPRLPDLGPGAEGQPAAALPPDALPILPVREMVLFPGGVVPLAVGRPSSVAAVQYALREGRPIGVVMQRDPQQAEPSAGDLHRTGTVANILRWVTLPDGSHQLVCQGVQRFRVLDWVAERPFIAAGAFRIAEPETRTQELEARLLNLRNQALEALQLLPQVPEGLVATVQGLDQPGPLADLVAGYLDIPATEKQAILETVDLGERLDRVSRVLAQRLEVLRLSAEIGRQTRASLDARQREVLLREQMAAIQKQLGEDDGKSAEIAELTAAIEKTGMPAEVEAAARRELRRLERMPEASPEHGIIRNYLDWLIELPWRLPAERGIDIAEARRILDEDHYGLEKIKRRIVEYLAVRKLAPEGKAPILCFVGPPGVGKTSLGQSIARAMGRAFVRVSLGGVHDEAEIRGHRRTYIGAMPGNILQGIRKAGARDCVMMLDEIDKMGRGIQGDPSAAMLEVLDPEQNGTFRDNYLGVPFDLSRVVFIATANMLDTIPGPLRDRMEIIELSGYTEEEKLQIARRYLVRRQLEANGLRPEQASLTDAALRAIIHAYTREAGVRGLEREVGRVLRHAAVRIAEGSASSVAIDAGDLTPILGAPRFENEAAMRTSVPGVATGLAWTPVGGDILFIEATRTPGGGRLILTGQLGEVMRESAQAALSLVKDRAVSLGIDPALFEKSDIHIHVPAGATPKDGPSAGVAMFTALVSLLTGRTVRSDTAMTGEISLRGLVLPVGGIKEKVVAAARAGLTRVMLPARNRRDEEDIPAETRARLELIWLERAEEAVAAALEPAKAPAREGAA</sequence>
<dbReference type="EC" id="3.4.21.53" evidence="9 10"/>
<keyword evidence="2 9" id="KW-0963">Cytoplasm</keyword>
<dbReference type="NCBIfam" id="TIGR00763">
    <property type="entry name" value="lon"/>
    <property type="match status" value="1"/>
</dbReference>
<dbReference type="PRINTS" id="PR00830">
    <property type="entry name" value="ENDOLAPTASE"/>
</dbReference>
<evidence type="ECO:0000256" key="9">
    <source>
        <dbReference type="HAMAP-Rule" id="MF_01973"/>
    </source>
</evidence>
<dbReference type="InterPro" id="IPR054594">
    <property type="entry name" value="Lon_lid"/>
</dbReference>
<feature type="region of interest" description="Disordered" evidence="15">
    <location>
        <begin position="1"/>
        <end position="28"/>
    </location>
</feature>
<dbReference type="InterPro" id="IPR046336">
    <property type="entry name" value="Lon_prtase_N_sf"/>
</dbReference>
<dbReference type="GO" id="GO:0016887">
    <property type="term" value="F:ATP hydrolysis activity"/>
    <property type="evidence" value="ECO:0007669"/>
    <property type="project" value="UniProtKB-UniRule"/>
</dbReference>
<dbReference type="GO" id="GO:0004176">
    <property type="term" value="F:ATP-dependent peptidase activity"/>
    <property type="evidence" value="ECO:0007669"/>
    <property type="project" value="UniProtKB-UniRule"/>
</dbReference>
<dbReference type="Gene3D" id="2.30.130.40">
    <property type="entry name" value="LON domain-like"/>
    <property type="match status" value="1"/>
</dbReference>
<dbReference type="InterPro" id="IPR027417">
    <property type="entry name" value="P-loop_NTPase"/>
</dbReference>
<evidence type="ECO:0000256" key="8">
    <source>
        <dbReference type="ARBA" id="ARBA00023016"/>
    </source>
</evidence>
<dbReference type="SMART" id="SM00382">
    <property type="entry name" value="AAA"/>
    <property type="match status" value="1"/>
</dbReference>
<dbReference type="GO" id="GO:0005737">
    <property type="term" value="C:cytoplasm"/>
    <property type="evidence" value="ECO:0007669"/>
    <property type="project" value="UniProtKB-SubCell"/>
</dbReference>
<dbReference type="InterPro" id="IPR004815">
    <property type="entry name" value="Lon_bac/euk-typ"/>
</dbReference>
<dbReference type="InterPro" id="IPR003111">
    <property type="entry name" value="Lon_prtase_N"/>
</dbReference>
<dbReference type="FunFam" id="3.40.50.300:FF:000382">
    <property type="entry name" value="Lon protease homolog 2, peroxisomal"/>
    <property type="match status" value="1"/>
</dbReference>
<feature type="compositionally biased region" description="Basic and acidic residues" evidence="15">
    <location>
        <begin position="1"/>
        <end position="10"/>
    </location>
</feature>
<name>A0A327MCH7_9PROT</name>
<evidence type="ECO:0000256" key="11">
    <source>
        <dbReference type="PIRSR" id="PIRSR001174-1"/>
    </source>
</evidence>
<dbReference type="PROSITE" id="PS51786">
    <property type="entry name" value="LON_PROTEOLYTIC"/>
    <property type="match status" value="1"/>
</dbReference>
<comment type="subcellular location">
    <subcellularLocation>
        <location evidence="1 9 10">Cytoplasm</location>
    </subcellularLocation>
</comment>
<reference evidence="19" key="1">
    <citation type="submission" date="2018-06" db="EMBL/GenBank/DDBJ databases">
        <authorList>
            <person name="Khan S.A."/>
        </authorList>
    </citation>
    <scope>NUCLEOTIDE SEQUENCE [LARGE SCALE GENOMIC DNA]</scope>
    <source>
        <strain evidence="19">DB-1506</strain>
    </source>
</reference>
<comment type="caution">
    <text evidence="18">The sequence shown here is derived from an EMBL/GenBank/DDBJ whole genome shotgun (WGS) entry which is preliminary data.</text>
</comment>
<proteinExistence type="evidence at transcript level"/>
<evidence type="ECO:0000256" key="13">
    <source>
        <dbReference type="PROSITE-ProRule" id="PRU01122"/>
    </source>
</evidence>
<dbReference type="PANTHER" id="PTHR10046">
    <property type="entry name" value="ATP DEPENDENT LON PROTEASE FAMILY MEMBER"/>
    <property type="match status" value="1"/>
</dbReference>
<dbReference type="Pfam" id="PF22667">
    <property type="entry name" value="Lon_lid"/>
    <property type="match status" value="1"/>
</dbReference>
<evidence type="ECO:0000313" key="19">
    <source>
        <dbReference type="Proteomes" id="UP000249065"/>
    </source>
</evidence>
<dbReference type="PIRSF" id="PIRSF001174">
    <property type="entry name" value="Lon_proteas"/>
    <property type="match status" value="1"/>
</dbReference>
<dbReference type="Gene3D" id="3.40.50.300">
    <property type="entry name" value="P-loop containing nucleotide triphosphate hydrolases"/>
    <property type="match status" value="1"/>
</dbReference>
<evidence type="ECO:0000256" key="10">
    <source>
        <dbReference type="PIRNR" id="PIRNR001174"/>
    </source>
</evidence>
<dbReference type="Gene3D" id="1.20.58.1480">
    <property type="match status" value="1"/>
</dbReference>
<dbReference type="SMART" id="SM00464">
    <property type="entry name" value="LON"/>
    <property type="match status" value="1"/>
</dbReference>
<dbReference type="SUPFAM" id="SSF52540">
    <property type="entry name" value="P-loop containing nucleoside triphosphate hydrolases"/>
    <property type="match status" value="1"/>
</dbReference>
<dbReference type="SUPFAM" id="SSF54211">
    <property type="entry name" value="Ribosomal protein S5 domain 2-like"/>
    <property type="match status" value="1"/>
</dbReference>
<evidence type="ECO:0000256" key="6">
    <source>
        <dbReference type="ARBA" id="ARBA00022825"/>
    </source>
</evidence>
<dbReference type="SUPFAM" id="SSF88697">
    <property type="entry name" value="PUA domain-like"/>
    <property type="match status" value="1"/>
</dbReference>
<dbReference type="GO" id="GO:0004252">
    <property type="term" value="F:serine-type endopeptidase activity"/>
    <property type="evidence" value="ECO:0007669"/>
    <property type="project" value="UniProtKB-UniRule"/>
</dbReference>
<keyword evidence="5 9" id="KW-0378">Hydrolase</keyword>
<dbReference type="OrthoDB" id="9803599at2"/>
<evidence type="ECO:0000256" key="1">
    <source>
        <dbReference type="ARBA" id="ARBA00004496"/>
    </source>
</evidence>
<organism evidence="18 19">
    <name type="scientific">Roseicella frigidaeris</name>
    <dbReference type="NCBI Taxonomy" id="2230885"/>
    <lineage>
        <taxon>Bacteria</taxon>
        <taxon>Pseudomonadati</taxon>
        <taxon>Pseudomonadota</taxon>
        <taxon>Alphaproteobacteria</taxon>
        <taxon>Acetobacterales</taxon>
        <taxon>Roseomonadaceae</taxon>
        <taxon>Roseicella</taxon>
    </lineage>
</organism>
<dbReference type="HAMAP" id="MF_01973">
    <property type="entry name" value="lon_bact"/>
    <property type="match status" value="1"/>
</dbReference>
<dbReference type="InterPro" id="IPR008269">
    <property type="entry name" value="Lon_proteolytic"/>
</dbReference>
<dbReference type="CDD" id="cd19500">
    <property type="entry name" value="RecA-like_Lon"/>
    <property type="match status" value="1"/>
</dbReference>